<dbReference type="InterPro" id="IPR036397">
    <property type="entry name" value="RNaseH_sf"/>
</dbReference>
<proteinExistence type="predicted"/>
<dbReference type="InterPro" id="IPR012337">
    <property type="entry name" value="RNaseH-like_sf"/>
</dbReference>
<sequence>MVLRLVYLVAIRIFDALLRATRSDNVVLAELLALRHEVAVLRRQIHGRPRLSWPDQAILSALSRRLPRAVRIHRLVTPATLLAWHRRLVQRHWTYPQRGGRPPVSDAIRELIHRMARDNPRWGHKRIQGELLGLGHRVGLGTIRRILAQGRLGPAPRDTDTSWRRFLRTQATSLLAADFFHVDTVWLCRLYVLVVMEIATRRVHLLGVTEHPTQAWVTQQARNLLMELGERASDFRFMIRDRDTKYATSFDAVLADEGVQMVKTPPRTPTANCFVERWGRSMREECTDHVLVYGQRHARIVLTEYVRHFNDHRPHQGRGQVPPNRGPGIVMPVDGVVRRRGRLGRVINEYYRAA</sequence>
<evidence type="ECO:0000259" key="1">
    <source>
        <dbReference type="PROSITE" id="PS50994"/>
    </source>
</evidence>
<keyword evidence="3" id="KW-1185">Reference proteome</keyword>
<protein>
    <submittedName>
        <fullName evidence="2">Transposase</fullName>
    </submittedName>
</protein>
<dbReference type="InterPro" id="IPR001584">
    <property type="entry name" value="Integrase_cat-core"/>
</dbReference>
<dbReference type="EMBL" id="JADPUN010000437">
    <property type="protein sequence ID" value="MBF9135526.1"/>
    <property type="molecule type" value="Genomic_DNA"/>
</dbReference>
<reference evidence="2 3" key="1">
    <citation type="submission" date="2020-11" db="EMBL/GenBank/DDBJ databases">
        <title>A novel isolate from a Black sea contaminated sediment with potential to produce alkanes: Plantactinospora alkalitolerans sp. nov.</title>
        <authorList>
            <person name="Carro L."/>
            <person name="Veyisoglu A."/>
            <person name="Guven K."/>
            <person name="Schumann P."/>
            <person name="Klenk H.-P."/>
            <person name="Sahin N."/>
        </authorList>
    </citation>
    <scope>NUCLEOTIDE SEQUENCE [LARGE SCALE GENOMIC DNA]</scope>
    <source>
        <strain evidence="2 3">S1510</strain>
    </source>
</reference>
<gene>
    <name evidence="2" type="ORF">I0C86_42525</name>
</gene>
<dbReference type="Proteomes" id="UP000638560">
    <property type="component" value="Unassembled WGS sequence"/>
</dbReference>
<evidence type="ECO:0000313" key="2">
    <source>
        <dbReference type="EMBL" id="MBF9135526.1"/>
    </source>
</evidence>
<dbReference type="Gene3D" id="3.30.420.10">
    <property type="entry name" value="Ribonuclease H-like superfamily/Ribonuclease H"/>
    <property type="match status" value="1"/>
</dbReference>
<dbReference type="RefSeq" id="WP_196206980.1">
    <property type="nucleotide sequence ID" value="NZ_JADPUN010000437.1"/>
</dbReference>
<dbReference type="PROSITE" id="PS50994">
    <property type="entry name" value="INTEGRASE"/>
    <property type="match status" value="1"/>
</dbReference>
<comment type="caution">
    <text evidence="2">The sequence shown here is derived from an EMBL/GenBank/DDBJ whole genome shotgun (WGS) entry which is preliminary data.</text>
</comment>
<accession>A0ABS0HB52</accession>
<organism evidence="2 3">
    <name type="scientific">Plantactinospora alkalitolerans</name>
    <dbReference type="NCBI Taxonomy" id="2789879"/>
    <lineage>
        <taxon>Bacteria</taxon>
        <taxon>Bacillati</taxon>
        <taxon>Actinomycetota</taxon>
        <taxon>Actinomycetes</taxon>
        <taxon>Micromonosporales</taxon>
        <taxon>Micromonosporaceae</taxon>
        <taxon>Plantactinospora</taxon>
    </lineage>
</organism>
<name>A0ABS0HB52_9ACTN</name>
<feature type="domain" description="Integrase catalytic" evidence="1">
    <location>
        <begin position="152"/>
        <end position="330"/>
    </location>
</feature>
<dbReference type="Pfam" id="PF13683">
    <property type="entry name" value="rve_3"/>
    <property type="match status" value="1"/>
</dbReference>
<evidence type="ECO:0000313" key="3">
    <source>
        <dbReference type="Proteomes" id="UP000638560"/>
    </source>
</evidence>
<dbReference type="SUPFAM" id="SSF53098">
    <property type="entry name" value="Ribonuclease H-like"/>
    <property type="match status" value="1"/>
</dbReference>